<keyword evidence="4" id="KW-1185">Reference proteome</keyword>
<dbReference type="InterPro" id="IPR006015">
    <property type="entry name" value="Universal_stress_UspA"/>
</dbReference>
<name>A0ABT9RIY1_9ACTN</name>
<dbReference type="InterPro" id="IPR006016">
    <property type="entry name" value="UspA"/>
</dbReference>
<dbReference type="RefSeq" id="WP_306871010.1">
    <property type="nucleotide sequence ID" value="NZ_JAUSRB010000002.1"/>
</dbReference>
<dbReference type="SUPFAM" id="SSF52402">
    <property type="entry name" value="Adenine nucleotide alpha hydrolases-like"/>
    <property type="match status" value="2"/>
</dbReference>
<dbReference type="PANTHER" id="PTHR31964:SF113">
    <property type="entry name" value="USPA DOMAIN-CONTAINING PROTEIN"/>
    <property type="match status" value="1"/>
</dbReference>
<dbReference type="Pfam" id="PF00582">
    <property type="entry name" value="Usp"/>
    <property type="match status" value="2"/>
</dbReference>
<dbReference type="PANTHER" id="PTHR31964">
    <property type="entry name" value="ADENINE NUCLEOTIDE ALPHA HYDROLASES-LIKE SUPERFAMILY PROTEIN"/>
    <property type="match status" value="1"/>
</dbReference>
<dbReference type="CDD" id="cd00293">
    <property type="entry name" value="USP-like"/>
    <property type="match status" value="1"/>
</dbReference>
<sequence length="274" mass="28633">MRREIVVAFDGSPQSRTAVEWAARECGTGRAELTICHVWDGPHAEREAAITGQVRRLAGRTLIEGVELAEKLLPGRAVRSILARGTPGPELVSLSRAAEMLVVGCRGLGGVAGLLLGSVSAHVAAHTLCPVLAVRRADPASPPSPGDVVVGVDGSACSAAALRFALGHARVHRLPVHVIHARKGTSPRSGWEVERWLAETMASLSGDHSGVTVTAGTVRGSPLPALLTRSRQARLLVVGSRGLGCVRARVLGSVSQELLHRASCPVAVVKPHDQ</sequence>
<comment type="similarity">
    <text evidence="1">Belongs to the universal stress protein A family.</text>
</comment>
<reference evidence="3 4" key="1">
    <citation type="submission" date="2023-07" db="EMBL/GenBank/DDBJ databases">
        <title>Sequencing the genomes of 1000 actinobacteria strains.</title>
        <authorList>
            <person name="Klenk H.-P."/>
        </authorList>
    </citation>
    <scope>NUCLEOTIDE SEQUENCE [LARGE SCALE GENOMIC DNA]</scope>
    <source>
        <strain evidence="3 4">DSM 44109</strain>
    </source>
</reference>
<feature type="domain" description="UspA" evidence="2">
    <location>
        <begin position="148"/>
        <end position="270"/>
    </location>
</feature>
<evidence type="ECO:0000313" key="4">
    <source>
        <dbReference type="Proteomes" id="UP001230426"/>
    </source>
</evidence>
<evidence type="ECO:0000259" key="2">
    <source>
        <dbReference type="Pfam" id="PF00582"/>
    </source>
</evidence>
<organism evidence="3 4">
    <name type="scientific">Streptosporangium brasiliense</name>
    <dbReference type="NCBI Taxonomy" id="47480"/>
    <lineage>
        <taxon>Bacteria</taxon>
        <taxon>Bacillati</taxon>
        <taxon>Actinomycetota</taxon>
        <taxon>Actinomycetes</taxon>
        <taxon>Streptosporangiales</taxon>
        <taxon>Streptosporangiaceae</taxon>
        <taxon>Streptosporangium</taxon>
    </lineage>
</organism>
<accession>A0ABT9RIY1</accession>
<evidence type="ECO:0000313" key="3">
    <source>
        <dbReference type="EMBL" id="MDP9868300.1"/>
    </source>
</evidence>
<comment type="caution">
    <text evidence="3">The sequence shown here is derived from an EMBL/GenBank/DDBJ whole genome shotgun (WGS) entry which is preliminary data.</text>
</comment>
<dbReference type="PRINTS" id="PR01438">
    <property type="entry name" value="UNVRSLSTRESS"/>
</dbReference>
<proteinExistence type="inferred from homology"/>
<dbReference type="EMBL" id="JAUSRB010000002">
    <property type="protein sequence ID" value="MDP9868300.1"/>
    <property type="molecule type" value="Genomic_DNA"/>
</dbReference>
<dbReference type="InterPro" id="IPR014729">
    <property type="entry name" value="Rossmann-like_a/b/a_fold"/>
</dbReference>
<gene>
    <name evidence="3" type="ORF">J2S55_007566</name>
</gene>
<dbReference type="Gene3D" id="3.40.50.620">
    <property type="entry name" value="HUPs"/>
    <property type="match status" value="2"/>
</dbReference>
<dbReference type="Proteomes" id="UP001230426">
    <property type="component" value="Unassembled WGS sequence"/>
</dbReference>
<feature type="domain" description="UspA" evidence="2">
    <location>
        <begin position="1"/>
        <end position="135"/>
    </location>
</feature>
<evidence type="ECO:0000256" key="1">
    <source>
        <dbReference type="ARBA" id="ARBA00008791"/>
    </source>
</evidence>
<protein>
    <submittedName>
        <fullName evidence="3">Nucleotide-binding universal stress UspA family protein</fullName>
    </submittedName>
</protein>